<evidence type="ECO:0000256" key="1">
    <source>
        <dbReference type="ARBA" id="ARBA00012920"/>
    </source>
</evidence>
<dbReference type="SMART" id="SM00248">
    <property type="entry name" value="ANK"/>
    <property type="match status" value="4"/>
</dbReference>
<dbReference type="PROSITE" id="PS50297">
    <property type="entry name" value="ANK_REP_REGION"/>
    <property type="match status" value="2"/>
</dbReference>
<dbReference type="Pfam" id="PF17763">
    <property type="entry name" value="Asparaginase_C"/>
    <property type="match status" value="1"/>
</dbReference>
<dbReference type="InterPro" id="IPR040919">
    <property type="entry name" value="Asparaginase_C"/>
</dbReference>
<feature type="repeat" description="ANK" evidence="2">
    <location>
        <begin position="174"/>
        <end position="206"/>
    </location>
</feature>
<dbReference type="InterPro" id="IPR036152">
    <property type="entry name" value="Asp/glu_Ase-like_sf"/>
</dbReference>
<dbReference type="GO" id="GO:0016592">
    <property type="term" value="C:mediator complex"/>
    <property type="evidence" value="ECO:0007669"/>
    <property type="project" value="InterPro"/>
</dbReference>
<dbReference type="InterPro" id="IPR036770">
    <property type="entry name" value="Ankyrin_rpt-contain_sf"/>
</dbReference>
<accession>A0A367KLD1</accession>
<dbReference type="PROSITE" id="PS51732">
    <property type="entry name" value="ASN_GLN_ASE_3"/>
    <property type="match status" value="1"/>
</dbReference>
<organism evidence="5 6">
    <name type="scientific">Rhizopus stolonifer</name>
    <name type="common">Rhizopus nigricans</name>
    <dbReference type="NCBI Taxonomy" id="4846"/>
    <lineage>
        <taxon>Eukaryota</taxon>
        <taxon>Fungi</taxon>
        <taxon>Fungi incertae sedis</taxon>
        <taxon>Mucoromycota</taxon>
        <taxon>Mucoromycotina</taxon>
        <taxon>Mucoromycetes</taxon>
        <taxon>Mucorales</taxon>
        <taxon>Mucorineae</taxon>
        <taxon>Rhizopodaceae</taxon>
        <taxon>Rhizopus</taxon>
    </lineage>
</organism>
<proteinExistence type="predicted"/>
<feature type="region of interest" description="Disordered" evidence="3">
    <location>
        <begin position="1026"/>
        <end position="1046"/>
    </location>
</feature>
<dbReference type="PIRSF" id="PIRSF500176">
    <property type="entry name" value="L_ASNase"/>
    <property type="match status" value="1"/>
</dbReference>
<dbReference type="InterPro" id="IPR027473">
    <property type="entry name" value="L-asparaginase_C"/>
</dbReference>
<dbReference type="EC" id="3.5.1.1" evidence="1"/>
<dbReference type="SUPFAM" id="SSF48403">
    <property type="entry name" value="Ankyrin repeat"/>
    <property type="match status" value="1"/>
</dbReference>
<dbReference type="GO" id="GO:0006357">
    <property type="term" value="P:regulation of transcription by RNA polymerase II"/>
    <property type="evidence" value="ECO:0007669"/>
    <property type="project" value="InterPro"/>
</dbReference>
<feature type="compositionally biased region" description="Polar residues" evidence="3">
    <location>
        <begin position="971"/>
        <end position="994"/>
    </location>
</feature>
<dbReference type="PIRSF" id="PIRSF001220">
    <property type="entry name" value="L-ASNase_gatD"/>
    <property type="match status" value="1"/>
</dbReference>
<feature type="compositionally biased region" description="Low complexity" evidence="3">
    <location>
        <begin position="651"/>
        <end position="673"/>
    </location>
</feature>
<protein>
    <recommendedName>
        <fullName evidence="1">asparaginase</fullName>
        <ecNumber evidence="1">3.5.1.1</ecNumber>
    </recommendedName>
</protein>
<evidence type="ECO:0000313" key="6">
    <source>
        <dbReference type="Proteomes" id="UP000253551"/>
    </source>
</evidence>
<dbReference type="PROSITE" id="PS50088">
    <property type="entry name" value="ANK_REPEAT"/>
    <property type="match status" value="2"/>
</dbReference>
<feature type="domain" description="Asparaginase/glutaminase C-terminal" evidence="4">
    <location>
        <begin position="1"/>
        <end position="71"/>
    </location>
</feature>
<feature type="region of interest" description="Disordered" evidence="3">
    <location>
        <begin position="945"/>
        <end position="999"/>
    </location>
</feature>
<gene>
    <name evidence="5" type="ORF">CU098_002572</name>
</gene>
<dbReference type="Proteomes" id="UP000253551">
    <property type="component" value="Unassembled WGS sequence"/>
</dbReference>
<evidence type="ECO:0000256" key="2">
    <source>
        <dbReference type="PROSITE-ProRule" id="PRU00023"/>
    </source>
</evidence>
<dbReference type="PANTHER" id="PTHR11707">
    <property type="entry name" value="L-ASPARAGINASE"/>
    <property type="match status" value="1"/>
</dbReference>
<dbReference type="OrthoDB" id="1938591at2759"/>
<feature type="compositionally biased region" description="Low complexity" evidence="3">
    <location>
        <begin position="737"/>
        <end position="797"/>
    </location>
</feature>
<dbReference type="SUPFAM" id="SSF53774">
    <property type="entry name" value="Glutaminase/Asparaginase"/>
    <property type="match status" value="1"/>
</dbReference>
<reference evidence="5 6" key="1">
    <citation type="journal article" date="2018" name="G3 (Bethesda)">
        <title>Phylogenetic and Phylogenomic Definition of Rhizopus Species.</title>
        <authorList>
            <person name="Gryganskyi A.P."/>
            <person name="Golan J."/>
            <person name="Dolatabadi S."/>
            <person name="Mondo S."/>
            <person name="Robb S."/>
            <person name="Idnurm A."/>
            <person name="Muszewska A."/>
            <person name="Steczkiewicz K."/>
            <person name="Masonjones S."/>
            <person name="Liao H.L."/>
            <person name="Gajdeczka M.T."/>
            <person name="Anike F."/>
            <person name="Vuek A."/>
            <person name="Anishchenko I.M."/>
            <person name="Voigt K."/>
            <person name="de Hoog G.S."/>
            <person name="Smith M.E."/>
            <person name="Heitman J."/>
            <person name="Vilgalys R."/>
            <person name="Stajich J.E."/>
        </authorList>
    </citation>
    <scope>NUCLEOTIDE SEQUENCE [LARGE SCALE GENOMIC DNA]</scope>
    <source>
        <strain evidence="5 6">LSU 92-RS-03</strain>
    </source>
</reference>
<evidence type="ECO:0000256" key="3">
    <source>
        <dbReference type="SAM" id="MobiDB-lite"/>
    </source>
</evidence>
<evidence type="ECO:0000259" key="4">
    <source>
        <dbReference type="Pfam" id="PF17763"/>
    </source>
</evidence>
<keyword evidence="2" id="KW-0040">ANK repeat</keyword>
<feature type="compositionally biased region" description="Basic and acidic residues" evidence="3">
    <location>
        <begin position="674"/>
        <end position="687"/>
    </location>
</feature>
<feature type="region of interest" description="Disordered" evidence="3">
    <location>
        <begin position="714"/>
        <end position="810"/>
    </location>
</feature>
<dbReference type="GO" id="GO:0004067">
    <property type="term" value="F:asparaginase activity"/>
    <property type="evidence" value="ECO:0007669"/>
    <property type="project" value="UniProtKB-UniRule"/>
</dbReference>
<dbReference type="InterPro" id="IPR006034">
    <property type="entry name" value="Asparaginase/glutaminase-like"/>
</dbReference>
<dbReference type="Gene3D" id="3.40.50.40">
    <property type="match status" value="1"/>
</dbReference>
<name>A0A367KLD1_RHIST</name>
<dbReference type="Pfam" id="PF05397">
    <property type="entry name" value="Med15_fungi"/>
    <property type="match status" value="1"/>
</dbReference>
<dbReference type="Gene3D" id="1.25.40.20">
    <property type="entry name" value="Ankyrin repeat-containing domain"/>
    <property type="match status" value="2"/>
</dbReference>
<dbReference type="STRING" id="4846.A0A367KLD1"/>
<keyword evidence="6" id="KW-1185">Reference proteome</keyword>
<dbReference type="GO" id="GO:0009066">
    <property type="term" value="P:aspartate family amino acid metabolic process"/>
    <property type="evidence" value="ECO:0007669"/>
    <property type="project" value="UniProtKB-ARBA"/>
</dbReference>
<feature type="region of interest" description="Disordered" evidence="3">
    <location>
        <begin position="651"/>
        <end position="687"/>
    </location>
</feature>
<feature type="compositionally biased region" description="Basic and acidic residues" evidence="3">
    <location>
        <begin position="1181"/>
        <end position="1220"/>
    </location>
</feature>
<feature type="compositionally biased region" description="Polar residues" evidence="3">
    <location>
        <begin position="726"/>
        <end position="736"/>
    </location>
</feature>
<dbReference type="InterPro" id="IPR008626">
    <property type="entry name" value="Mediator_Med15_fun"/>
</dbReference>
<dbReference type="EMBL" id="PJQM01001194">
    <property type="protein sequence ID" value="RCI02969.1"/>
    <property type="molecule type" value="Genomic_DNA"/>
</dbReference>
<sequence>ALKEASDRGVVIVNCTQCRKGLVTDSYATGKQLAAVGVVPGADMTPECALTKLAYLLGKTPDNPDYIRKMMNKNIRGELTIRAPHQRFSASANRTNVLVNILLKFSERGKIAVRQGLDDREQDLTLSVEEEILAQKALGPVLLCSAASSNDLDGLKLLVESMGELINLNCVDYDGRVPLHVACREGHLMIVEYLLLHGASIHLRDKSGHTPLFDAVIEKHADVVNILREAGAHLAESEINDMGPFWLKALKNNHLRWVQIALNAGFDVNWCEPIEGRHGIDIAVCLGRMSMLKLLLNQSTIDVKTTDKWGMNVLDKLELLKKRLTSKQSASTPNDQPNLNWKADIKAEERTRFISQLGKALKLLSPDTSDNTIFSVAKAYELNAFNKSVNKSQYIFAYWKKLQQIKFQQQSHSGTTSLMTNDSQLSSNPNQMTRHQVSSMQKLPSQVQQFQDNSSLINQHQNMNSQIQTETNFFTNTIQTGTLQSQNLQTNPSQQTQFLGLQNVVSEAMTAPTTPGVTDGSNTSSTNMMGNAGAQQQTTATMLPQTNMTHPNTNVTMTPGELRMFLSHQTTMQKNYQNLQQGVIPQFNNPNADPYTLMNLNIPNNVTQNFPPPASSANFNNTTMQVNTFQSSSQDSMGQQYMDSELLMQHLQQQPPTQAQNSSQQQAQQQAQKRAQEKALKMAQAEKNKAIAEQKTLADQKAWAQQQTLNQTQMQQQIHPQTPSQVYSQTQIHSRAQQQTKIQQQGYNQTQTQQQIQDKPQQQVFAQTHTQTQNQIHAQTQQQIHTQTQQQTHAQTQKPSQGLAPMQTQQQRVQVQSFAPTLQQRTQAAEYIRQLEESIRKSRVASSSIDGLPEVEKMTIYNGTLLVKPMYDKLDRLLPVFYALTSNVEATKKLLFMKHMFEDQLNALERNEFVITTEQLIKLKEQFIRYYNWVRNAVIPSNQMASQQPMTSQNPSFVQQSSQHQEADQGQAKTSPVQQSQPGPNSFLMPTSEKTGTKRSGIELQATTNKKQKATPNHVTIGLTQNPAQYQNNSPGPHNQTTASPLPPSGSIGIKRGNIDLQLPTNKKQKANLTPKQTMVQIPPQQFTPSVDTATNIQRQAQAQLSHQAAITYGLPLEIVNLLPPRALQCCWILQQEAQNLMSLTPTQQQYIHEQLNNWVAEARLQINQVQEQKRKQAEIKAQEQRQAEDQRLAQEQKEADEKRRSEEERRTKEEKKAQELKQAQTTVKKVLKTPTMAPKPQFPTKKHTTIQQRSQKPPIYPQSFEEQPARTMTPTPPTPQTNQLPAPLAQMTPPPQIQASRPIFTQLTPPQIQASQLPIQKIPSPRLTPGTALKMSVMNDQYQSPLLYQNDIQEEIALLFSQSTQTKKANKNQVVLQPDGPHNALLFEPFPIDDSDCSDEKKTISEDRIVDTWYEVGMETGVPEMYDIFGGFAFDELIHQDFVST</sequence>
<feature type="repeat" description="ANK" evidence="2">
    <location>
        <begin position="207"/>
        <end position="239"/>
    </location>
</feature>
<feature type="compositionally biased region" description="Low complexity" evidence="3">
    <location>
        <begin position="714"/>
        <end position="725"/>
    </location>
</feature>
<dbReference type="GO" id="GO:0003712">
    <property type="term" value="F:transcription coregulator activity"/>
    <property type="evidence" value="ECO:0007669"/>
    <property type="project" value="InterPro"/>
</dbReference>
<feature type="compositionally biased region" description="Polar residues" evidence="3">
    <location>
        <begin position="1026"/>
        <end position="1044"/>
    </location>
</feature>
<dbReference type="PANTHER" id="PTHR11707:SF28">
    <property type="entry name" value="60 KDA LYSOPHOSPHOLIPASE"/>
    <property type="match status" value="1"/>
</dbReference>
<evidence type="ECO:0000313" key="5">
    <source>
        <dbReference type="EMBL" id="RCI02969.1"/>
    </source>
</evidence>
<feature type="non-terminal residue" evidence="5">
    <location>
        <position position="1"/>
    </location>
</feature>
<dbReference type="InterPro" id="IPR002110">
    <property type="entry name" value="Ankyrin_rpt"/>
</dbReference>
<dbReference type="Pfam" id="PF12796">
    <property type="entry name" value="Ank_2"/>
    <property type="match status" value="1"/>
</dbReference>
<feature type="region of interest" description="Disordered" evidence="3">
    <location>
        <begin position="1181"/>
        <end position="1288"/>
    </location>
</feature>
<feature type="compositionally biased region" description="Polar residues" evidence="3">
    <location>
        <begin position="945"/>
        <end position="964"/>
    </location>
</feature>
<comment type="caution">
    <text evidence="5">The sequence shown here is derived from an EMBL/GenBank/DDBJ whole genome shotgun (WGS) entry which is preliminary data.</text>
</comment>